<sequence>MSDRKRGPNWHLAEKILLVDLVTEHFSIIENKRTDGITMRQKNAEWAKIAESYNCETTFTHRAADNLKAQWESLKKSTRKEAAAVRQSLITTGGGLPKPKTNDPLYDKIMGLISTTVTGLQNPFDSDNMESTNMSEEVQDNFACVEKNLYSINKIEFFEEWLKHEKDKRCDRLFEFISTKFNFSDITEECEREIKMKLASISSKIATRWVSSGKSKERFLNKNKLWLEGQEIEFCVRSTLPQPSTSTAELSRPGRPRKDFEDASFKTKKRRVEDLVQSRSVGELMTAAEVAARSTGQKNVARVIKDIGENPASASACLNIQQTSAVQRDRPLSNDEALAYYIDSKSTTHSYKQTRKWTMKVGHHVFPSYECIVKAKKKCYPSEEHIVVTQSRAEIELQAILNKTAERLIEAQREVVTSVLPNISPNSSFTLISKWGCDGSSGHSAYKQRFENSEDTDEFLFVYSFVPLRLIDEGNNIIWQNPRPSSTIFCRPIKFIFVKETMEMTKIETNKVLEQINNLEPTSCDLAGSEISVKHKLLLTMTDGKVCNVLTETHSSQKCYICGATPTMMNDEGRHFDSNQDNFGFGLSTLHAWIRSFECFLHISYKLDIKNGKLGLPRKKQV</sequence>
<dbReference type="AlphaFoldDB" id="A0A922MUR5"/>
<proteinExistence type="predicted"/>
<feature type="domain" description="Myb/SANT-like DNA-binding" evidence="7">
    <location>
        <begin position="6"/>
        <end position="83"/>
    </location>
</feature>
<keyword evidence="4" id="KW-0804">Transcription</keyword>
<comment type="function">
    <text evidence="5">Involved in transvection phenomena (= synapsis-dependent gene expression), where the synaptic pairing of chromosomes carrying genes with which zeste interacts influences the expression of these genes. Zeste binds to DNA and stimulates transcription from a nearby promoter.</text>
</comment>
<dbReference type="InterPro" id="IPR058554">
    <property type="entry name" value="RAG1_RNase_H"/>
</dbReference>
<dbReference type="Pfam" id="PF26100">
    <property type="entry name" value="RAG1_RNase_H"/>
    <property type="match status" value="1"/>
</dbReference>
<comment type="subunit">
    <text evidence="1">Self-associates forming complexes of several hundred monomers.</text>
</comment>
<accession>A0A922MUR5</accession>
<protein>
    <recommendedName>
        <fullName evidence="2">Regulatory protein zeste</fullName>
    </recommendedName>
</protein>
<evidence type="ECO:0000256" key="6">
    <source>
        <dbReference type="SAM" id="MobiDB-lite"/>
    </source>
</evidence>
<comment type="caution">
    <text evidence="9">The sequence shown here is derived from an EMBL/GenBank/DDBJ whole genome shotgun (WGS) entry which is preliminary data.</text>
</comment>
<feature type="domain" description="V(D)J recombination-activating protein 1 RNase H" evidence="8">
    <location>
        <begin position="433"/>
        <end position="546"/>
    </location>
</feature>
<evidence type="ECO:0000259" key="8">
    <source>
        <dbReference type="Pfam" id="PF26100"/>
    </source>
</evidence>
<evidence type="ECO:0000313" key="10">
    <source>
        <dbReference type="Proteomes" id="UP000814243"/>
    </source>
</evidence>
<name>A0A922MUR5_SPOEX</name>
<evidence type="ECO:0000256" key="4">
    <source>
        <dbReference type="ARBA" id="ARBA00023163"/>
    </source>
</evidence>
<reference evidence="9" key="1">
    <citation type="journal article" date="2021" name="G3 (Bethesda)">
        <title>Genome and transcriptome analysis of the beet armyworm Spodoptera exigua reveals targets for pest control. .</title>
        <authorList>
            <person name="Simon S."/>
            <person name="Breeschoten T."/>
            <person name="Jansen H.J."/>
            <person name="Dirks R.P."/>
            <person name="Schranz M.E."/>
            <person name="Ros V.I.D."/>
        </authorList>
    </citation>
    <scope>NUCLEOTIDE SEQUENCE</scope>
    <source>
        <strain evidence="9">TB_SE_WUR_2020</strain>
    </source>
</reference>
<evidence type="ECO:0000256" key="5">
    <source>
        <dbReference type="ARBA" id="ARBA00025466"/>
    </source>
</evidence>
<dbReference type="Pfam" id="PF13873">
    <property type="entry name" value="Myb_DNA-bind_5"/>
    <property type="match status" value="1"/>
</dbReference>
<dbReference type="EMBL" id="JACEFF010000175">
    <property type="protein sequence ID" value="KAH9642817.1"/>
    <property type="molecule type" value="Genomic_DNA"/>
</dbReference>
<dbReference type="Proteomes" id="UP000814243">
    <property type="component" value="Unassembled WGS sequence"/>
</dbReference>
<evidence type="ECO:0000256" key="3">
    <source>
        <dbReference type="ARBA" id="ARBA00023015"/>
    </source>
</evidence>
<evidence type="ECO:0000256" key="1">
    <source>
        <dbReference type="ARBA" id="ARBA00011764"/>
    </source>
</evidence>
<evidence type="ECO:0000259" key="7">
    <source>
        <dbReference type="Pfam" id="PF13873"/>
    </source>
</evidence>
<dbReference type="PANTHER" id="PTHR21411">
    <property type="entry name" value="APONTIC"/>
    <property type="match status" value="1"/>
</dbReference>
<dbReference type="InterPro" id="IPR028002">
    <property type="entry name" value="Myb_DNA-bind_5"/>
</dbReference>
<organism evidence="9 10">
    <name type="scientific">Spodoptera exigua</name>
    <name type="common">Beet armyworm</name>
    <name type="synonym">Noctua fulgens</name>
    <dbReference type="NCBI Taxonomy" id="7107"/>
    <lineage>
        <taxon>Eukaryota</taxon>
        <taxon>Metazoa</taxon>
        <taxon>Ecdysozoa</taxon>
        <taxon>Arthropoda</taxon>
        <taxon>Hexapoda</taxon>
        <taxon>Insecta</taxon>
        <taxon>Pterygota</taxon>
        <taxon>Neoptera</taxon>
        <taxon>Endopterygota</taxon>
        <taxon>Lepidoptera</taxon>
        <taxon>Glossata</taxon>
        <taxon>Ditrysia</taxon>
        <taxon>Noctuoidea</taxon>
        <taxon>Noctuidae</taxon>
        <taxon>Amphipyrinae</taxon>
        <taxon>Spodoptera</taxon>
    </lineage>
</organism>
<evidence type="ECO:0000313" key="9">
    <source>
        <dbReference type="EMBL" id="KAH9642817.1"/>
    </source>
</evidence>
<keyword evidence="3" id="KW-0805">Transcription regulation</keyword>
<evidence type="ECO:0000256" key="2">
    <source>
        <dbReference type="ARBA" id="ARBA00016807"/>
    </source>
</evidence>
<dbReference type="PANTHER" id="PTHR21411:SF0">
    <property type="entry name" value="REGULATORY PROTEIN ZESTE"/>
    <property type="match status" value="1"/>
</dbReference>
<feature type="region of interest" description="Disordered" evidence="6">
    <location>
        <begin position="242"/>
        <end position="263"/>
    </location>
</feature>
<gene>
    <name evidence="9" type="ORF">HF086_012311</name>
</gene>